<proteinExistence type="predicted"/>
<organism evidence="1 2">
    <name type="scientific">Athelia psychrophila</name>
    <dbReference type="NCBI Taxonomy" id="1759441"/>
    <lineage>
        <taxon>Eukaryota</taxon>
        <taxon>Fungi</taxon>
        <taxon>Dikarya</taxon>
        <taxon>Basidiomycota</taxon>
        <taxon>Agaricomycotina</taxon>
        <taxon>Agaricomycetes</taxon>
        <taxon>Agaricomycetidae</taxon>
        <taxon>Atheliales</taxon>
        <taxon>Atheliaceae</taxon>
        <taxon>Athelia</taxon>
    </lineage>
</organism>
<sequence>MPFKCLNANLAVKNHPRASSAITRATTNILNKITAHVAVMWRTRPESDGHNAALRVTDAHELAGVLPFQAKQLRIGAATAIEIPIGGSGYNAADLTLWNRDSRWLPQEASMLQAVARFNEAIYIDAERLKHPDRYQTPILYPLSINAGSNNVGSRHAEYLFDWG</sequence>
<reference evidence="1 2" key="1">
    <citation type="journal article" date="2016" name="Mol. Biol. Evol.">
        <title>Comparative Genomics of Early-Diverging Mushroom-Forming Fungi Provides Insights into the Origins of Lignocellulose Decay Capabilities.</title>
        <authorList>
            <person name="Nagy L.G."/>
            <person name="Riley R."/>
            <person name="Tritt A."/>
            <person name="Adam C."/>
            <person name="Daum C."/>
            <person name="Floudas D."/>
            <person name="Sun H."/>
            <person name="Yadav J.S."/>
            <person name="Pangilinan J."/>
            <person name="Larsson K.H."/>
            <person name="Matsuura K."/>
            <person name="Barry K."/>
            <person name="Labutti K."/>
            <person name="Kuo R."/>
            <person name="Ohm R.A."/>
            <person name="Bhattacharya S.S."/>
            <person name="Shirouzu T."/>
            <person name="Yoshinaga Y."/>
            <person name="Martin F.M."/>
            <person name="Grigoriev I.V."/>
            <person name="Hibbett D.S."/>
        </authorList>
    </citation>
    <scope>NUCLEOTIDE SEQUENCE [LARGE SCALE GENOMIC DNA]</scope>
    <source>
        <strain evidence="1 2">CBS 109695</strain>
    </source>
</reference>
<dbReference type="AlphaFoldDB" id="A0A166J6N5"/>
<accession>A0A166J6N5</accession>
<protein>
    <submittedName>
        <fullName evidence="1">Uncharacterized protein</fullName>
    </submittedName>
</protein>
<gene>
    <name evidence="1" type="ORF">FIBSPDRAFT_891870</name>
</gene>
<dbReference type="EMBL" id="KV417554">
    <property type="protein sequence ID" value="KZP20550.1"/>
    <property type="molecule type" value="Genomic_DNA"/>
</dbReference>
<name>A0A166J6N5_9AGAM</name>
<evidence type="ECO:0000313" key="1">
    <source>
        <dbReference type="EMBL" id="KZP20550.1"/>
    </source>
</evidence>
<dbReference type="Proteomes" id="UP000076532">
    <property type="component" value="Unassembled WGS sequence"/>
</dbReference>
<evidence type="ECO:0000313" key="2">
    <source>
        <dbReference type="Proteomes" id="UP000076532"/>
    </source>
</evidence>
<keyword evidence="2" id="KW-1185">Reference proteome</keyword>